<dbReference type="EMBL" id="ODYU01003891">
    <property type="protein sequence ID" value="SOQ43212.1"/>
    <property type="molecule type" value="Genomic_DNA"/>
</dbReference>
<protein>
    <submittedName>
        <fullName evidence="1">SFRICE_005611</fullName>
    </submittedName>
</protein>
<accession>A0A2H1VRX6</accession>
<proteinExistence type="predicted"/>
<reference evidence="1" key="1">
    <citation type="submission" date="2016-07" db="EMBL/GenBank/DDBJ databases">
        <authorList>
            <person name="Bretaudeau A."/>
        </authorList>
    </citation>
    <scope>NUCLEOTIDE SEQUENCE</scope>
    <source>
        <strain evidence="1">Rice</strain>
        <tissue evidence="1">Whole body</tissue>
    </source>
</reference>
<organism evidence="1">
    <name type="scientific">Spodoptera frugiperda</name>
    <name type="common">Fall armyworm</name>
    <dbReference type="NCBI Taxonomy" id="7108"/>
    <lineage>
        <taxon>Eukaryota</taxon>
        <taxon>Metazoa</taxon>
        <taxon>Ecdysozoa</taxon>
        <taxon>Arthropoda</taxon>
        <taxon>Hexapoda</taxon>
        <taxon>Insecta</taxon>
        <taxon>Pterygota</taxon>
        <taxon>Neoptera</taxon>
        <taxon>Endopterygota</taxon>
        <taxon>Lepidoptera</taxon>
        <taxon>Glossata</taxon>
        <taxon>Ditrysia</taxon>
        <taxon>Noctuoidea</taxon>
        <taxon>Noctuidae</taxon>
        <taxon>Amphipyrinae</taxon>
        <taxon>Spodoptera</taxon>
    </lineage>
</organism>
<gene>
    <name evidence="1" type="ORF">SFRICE_005611</name>
</gene>
<dbReference type="AlphaFoldDB" id="A0A2H1VRX6"/>
<evidence type="ECO:0000313" key="1">
    <source>
        <dbReference type="EMBL" id="SOQ43212.1"/>
    </source>
</evidence>
<sequence>MAQQNGFIVPSVCPFSGLSAKMNGDVESQKSEKPALRIKMPQPIELVNHDIEGYENYDTLHSQIDEVSSSFNTAPLAWFETSRAPRQTVTIRVN</sequence>
<name>A0A2H1VRX6_SPOFR</name>